<accession>A0A815UDD5</accession>
<sequence>IHRTISSWLYCLACFCFWFYLKKKKMIIVPANPNSVQVGMVRIGCLKTQFSSAFPARLNGVISQNEFRESIGNINKNISSRMPKIICLVVFLICLIGGFVLIIAGGTTSRTLRGSQYAIIIGVGAGAMGFASIFFTIGCCVIRLRRTAKMRQSIALESLKYSRRSTGACSWRLHVTTIWVGQYRGRSRYRYIYHIIIDIRHPIASNASAGLHPNPVPARPVSTARPISTARPKSTVQPQDTLAPPPYPGPPAAFCAQCGVPRPNLTANFCSSCGHQFDKY</sequence>
<dbReference type="Proteomes" id="UP000663891">
    <property type="component" value="Unassembled WGS sequence"/>
</dbReference>
<protein>
    <submittedName>
        <fullName evidence="3">Uncharacterized protein</fullName>
    </submittedName>
</protein>
<dbReference type="EMBL" id="CAJNON010002694">
    <property type="protein sequence ID" value="CAF1515413.1"/>
    <property type="molecule type" value="Genomic_DNA"/>
</dbReference>
<dbReference type="AlphaFoldDB" id="A0A815UDD5"/>
<feature type="transmembrane region" description="Helical" evidence="2">
    <location>
        <begin position="6"/>
        <end position="21"/>
    </location>
</feature>
<feature type="transmembrane region" description="Helical" evidence="2">
    <location>
        <begin position="85"/>
        <end position="105"/>
    </location>
</feature>
<keyword evidence="2" id="KW-1133">Transmembrane helix</keyword>
<feature type="compositionally biased region" description="Polar residues" evidence="1">
    <location>
        <begin position="231"/>
        <end position="240"/>
    </location>
</feature>
<evidence type="ECO:0000256" key="2">
    <source>
        <dbReference type="SAM" id="Phobius"/>
    </source>
</evidence>
<name>A0A815UDD5_9BILA</name>
<gene>
    <name evidence="3" type="ORF">VCS650_LOCUS43001</name>
</gene>
<comment type="caution">
    <text evidence="3">The sequence shown here is derived from an EMBL/GenBank/DDBJ whole genome shotgun (WGS) entry which is preliminary data.</text>
</comment>
<feature type="non-terminal residue" evidence="3">
    <location>
        <position position="1"/>
    </location>
</feature>
<organism evidence="3 4">
    <name type="scientific">Adineta steineri</name>
    <dbReference type="NCBI Taxonomy" id="433720"/>
    <lineage>
        <taxon>Eukaryota</taxon>
        <taxon>Metazoa</taxon>
        <taxon>Spiralia</taxon>
        <taxon>Gnathifera</taxon>
        <taxon>Rotifera</taxon>
        <taxon>Eurotatoria</taxon>
        <taxon>Bdelloidea</taxon>
        <taxon>Adinetida</taxon>
        <taxon>Adinetidae</taxon>
        <taxon>Adineta</taxon>
    </lineage>
</organism>
<reference evidence="3" key="1">
    <citation type="submission" date="2021-02" db="EMBL/GenBank/DDBJ databases">
        <authorList>
            <person name="Nowell W R."/>
        </authorList>
    </citation>
    <scope>NUCLEOTIDE SEQUENCE</scope>
</reference>
<proteinExistence type="predicted"/>
<evidence type="ECO:0000313" key="3">
    <source>
        <dbReference type="EMBL" id="CAF1515413.1"/>
    </source>
</evidence>
<keyword evidence="2" id="KW-0812">Transmembrane</keyword>
<evidence type="ECO:0000313" key="4">
    <source>
        <dbReference type="Proteomes" id="UP000663891"/>
    </source>
</evidence>
<evidence type="ECO:0000256" key="1">
    <source>
        <dbReference type="SAM" id="MobiDB-lite"/>
    </source>
</evidence>
<feature type="region of interest" description="Disordered" evidence="1">
    <location>
        <begin position="220"/>
        <end position="243"/>
    </location>
</feature>
<feature type="transmembrane region" description="Helical" evidence="2">
    <location>
        <begin position="117"/>
        <end position="142"/>
    </location>
</feature>
<keyword evidence="2" id="KW-0472">Membrane</keyword>